<evidence type="ECO:0000256" key="6">
    <source>
        <dbReference type="SAM" id="MobiDB-lite"/>
    </source>
</evidence>
<protein>
    <submittedName>
        <fullName evidence="7">LemA protein</fullName>
    </submittedName>
</protein>
<comment type="caution">
    <text evidence="7">The sequence shown here is derived from an EMBL/GenBank/DDBJ whole genome shotgun (WGS) entry which is preliminary data.</text>
</comment>
<dbReference type="InterPro" id="IPR023353">
    <property type="entry name" value="LemA-like_dom_sf"/>
</dbReference>
<feature type="compositionally biased region" description="Polar residues" evidence="6">
    <location>
        <begin position="211"/>
        <end position="224"/>
    </location>
</feature>
<evidence type="ECO:0000256" key="2">
    <source>
        <dbReference type="ARBA" id="ARBA00008854"/>
    </source>
</evidence>
<dbReference type="SUPFAM" id="SSF140478">
    <property type="entry name" value="LemA-like"/>
    <property type="match status" value="1"/>
</dbReference>
<evidence type="ECO:0000313" key="7">
    <source>
        <dbReference type="EMBL" id="TQJ15897.1"/>
    </source>
</evidence>
<gene>
    <name evidence="7" type="ORF">FB459_3474</name>
</gene>
<evidence type="ECO:0000256" key="4">
    <source>
        <dbReference type="ARBA" id="ARBA00022989"/>
    </source>
</evidence>
<dbReference type="RefSeq" id="WP_141929324.1">
    <property type="nucleotide sequence ID" value="NZ_BAABCI010000023.1"/>
</dbReference>
<name>A0A542EKN2_9MICO</name>
<dbReference type="PANTHER" id="PTHR34478:SF1">
    <property type="entry name" value="PROTEIN LEMA"/>
    <property type="match status" value="1"/>
</dbReference>
<sequence length="259" mass="28065">MTWVLLAIVLIIVLLVVWGISSYNGLVKKRNQVQEAWHQIDVELKRRHDLIPNLIETVKGYAQHERATLDEVLRARSAAISGGDTPATAAQNEGQLTQALGRLMAVAEAYPDLKSNSNFLGLQNELSSTEDRIASGRRYYNAIVRELNTAIESIPTKFLAGPAGVARAEYFEAEGNERAVPNVNFGTGPGGTAGGPGGYNMPDPGDPVEPHSTQYPQIEQQGTMPNPLPGQQYPHQQSQPQGYPQQGGQQPQGYPGQGN</sequence>
<evidence type="ECO:0000256" key="5">
    <source>
        <dbReference type="ARBA" id="ARBA00023136"/>
    </source>
</evidence>
<keyword evidence="3" id="KW-0812">Transmembrane</keyword>
<comment type="subcellular location">
    <subcellularLocation>
        <location evidence="1">Membrane</location>
        <topology evidence="1">Single-pass membrane protein</topology>
    </subcellularLocation>
</comment>
<dbReference type="OrthoDB" id="9804152at2"/>
<evidence type="ECO:0000256" key="1">
    <source>
        <dbReference type="ARBA" id="ARBA00004167"/>
    </source>
</evidence>
<feature type="compositionally biased region" description="Low complexity" evidence="6">
    <location>
        <begin position="229"/>
        <end position="259"/>
    </location>
</feature>
<reference evidence="7 8" key="1">
    <citation type="submission" date="2019-06" db="EMBL/GenBank/DDBJ databases">
        <title>Sequencing the genomes of 1000 actinobacteria strains.</title>
        <authorList>
            <person name="Klenk H.-P."/>
        </authorList>
    </citation>
    <scope>NUCLEOTIDE SEQUENCE [LARGE SCALE GENOMIC DNA]</scope>
    <source>
        <strain evidence="7 8">DSM 19828</strain>
    </source>
</reference>
<keyword evidence="5" id="KW-0472">Membrane</keyword>
<evidence type="ECO:0000313" key="8">
    <source>
        <dbReference type="Proteomes" id="UP000320806"/>
    </source>
</evidence>
<evidence type="ECO:0000256" key="3">
    <source>
        <dbReference type="ARBA" id="ARBA00022692"/>
    </source>
</evidence>
<dbReference type="InterPro" id="IPR007156">
    <property type="entry name" value="MamQ_LemA"/>
</dbReference>
<accession>A0A542EKN2</accession>
<feature type="compositionally biased region" description="Gly residues" evidence="6">
    <location>
        <begin position="187"/>
        <end position="198"/>
    </location>
</feature>
<organism evidence="7 8">
    <name type="scientific">Yimella lutea</name>
    <dbReference type="NCBI Taxonomy" id="587872"/>
    <lineage>
        <taxon>Bacteria</taxon>
        <taxon>Bacillati</taxon>
        <taxon>Actinomycetota</taxon>
        <taxon>Actinomycetes</taxon>
        <taxon>Micrococcales</taxon>
        <taxon>Dermacoccaceae</taxon>
        <taxon>Yimella</taxon>
    </lineage>
</organism>
<dbReference type="Pfam" id="PF04011">
    <property type="entry name" value="LemA"/>
    <property type="match status" value="1"/>
</dbReference>
<dbReference type="GO" id="GO:0016020">
    <property type="term" value="C:membrane"/>
    <property type="evidence" value="ECO:0007669"/>
    <property type="project" value="UniProtKB-SubCell"/>
</dbReference>
<feature type="region of interest" description="Disordered" evidence="6">
    <location>
        <begin position="181"/>
        <end position="259"/>
    </location>
</feature>
<dbReference type="EMBL" id="VFMO01000001">
    <property type="protein sequence ID" value="TQJ15897.1"/>
    <property type="molecule type" value="Genomic_DNA"/>
</dbReference>
<keyword evidence="4" id="KW-1133">Transmembrane helix</keyword>
<dbReference type="PANTHER" id="PTHR34478">
    <property type="entry name" value="PROTEIN LEMA"/>
    <property type="match status" value="1"/>
</dbReference>
<comment type="similarity">
    <text evidence="2">Belongs to the LemA family.</text>
</comment>
<dbReference type="AlphaFoldDB" id="A0A542EKN2"/>
<keyword evidence="8" id="KW-1185">Reference proteome</keyword>
<proteinExistence type="inferred from homology"/>
<dbReference type="Proteomes" id="UP000320806">
    <property type="component" value="Unassembled WGS sequence"/>
</dbReference>
<dbReference type="Gene3D" id="1.20.1440.20">
    <property type="entry name" value="LemA-like domain"/>
    <property type="match status" value="1"/>
</dbReference>